<feature type="non-terminal residue" evidence="6">
    <location>
        <position position="1"/>
    </location>
</feature>
<dbReference type="AlphaFoldDB" id="A0A843WV80"/>
<protein>
    <recommendedName>
        <fullName evidence="5">FH2 domain-containing protein</fullName>
    </recommendedName>
</protein>
<dbReference type="PROSITE" id="PS51444">
    <property type="entry name" value="FH2"/>
    <property type="match status" value="1"/>
</dbReference>
<gene>
    <name evidence="6" type="ORF">Taro_048223</name>
</gene>
<name>A0A843WV80_COLES</name>
<keyword evidence="4" id="KW-1133">Transmembrane helix</keyword>
<comment type="subcellular location">
    <subcellularLocation>
        <location evidence="1">Membrane</location>
        <topology evidence="1">Single-pass membrane protein</topology>
    </subcellularLocation>
</comment>
<reference evidence="6" key="1">
    <citation type="submission" date="2017-07" db="EMBL/GenBank/DDBJ databases">
        <title>Taro Niue Genome Assembly and Annotation.</title>
        <authorList>
            <person name="Atibalentja N."/>
            <person name="Keating K."/>
            <person name="Fields C.J."/>
        </authorList>
    </citation>
    <scope>NUCLEOTIDE SEQUENCE</scope>
    <source>
        <strain evidence="6">Niue_2</strain>
        <tissue evidence="6">Leaf</tissue>
    </source>
</reference>
<dbReference type="InterPro" id="IPR027643">
    <property type="entry name" value="Formin-like_plant"/>
</dbReference>
<feature type="transmembrane region" description="Helical" evidence="4">
    <location>
        <begin position="307"/>
        <end position="326"/>
    </location>
</feature>
<dbReference type="PANTHER" id="PTHR23213:SF269">
    <property type="entry name" value="FORMIN-LIKE PROTEIN 5"/>
    <property type="match status" value="1"/>
</dbReference>
<evidence type="ECO:0000256" key="1">
    <source>
        <dbReference type="ARBA" id="ARBA00004167"/>
    </source>
</evidence>
<feature type="region of interest" description="Disordered" evidence="3">
    <location>
        <begin position="427"/>
        <end position="561"/>
    </location>
</feature>
<sequence>YPSSSDDDTCSVRFSSSILPSCCRSPRPELLGGGFCVISLRTGAEGIPGSCPRLGPGNEGIPAPGGFRPRGGVREVGQLPWRMPVRKVGMGSAGGGVTVALVIWVCVLVPAAGGIRESGDGKIEQLLLNCRLDLLGINIIKTLLEEDFAIDSTEINELLEKDDVQKAVAFLPSHMKRALADCLGRQKSPSRASGQEDTPQHWYSDHLEYFLGWRATSRRHLAAKSPHTKAPESLAPSQSPSSVADPPNSSPSPSPTYASPPSPSGQSATDSPDQLFSPFSGDESPSAHPKEARISPSTSNNSNEKKMIIAIVVTAAASVFFTALLFCCYNRCCRSRVDMGLSHRDDRPLLTLSSSDFSVGSSQKSFGMGNSIHMEKIGTLSFKSEHNSSGQLSYLPSHGAQVVSLDTSADPPSGGVSAISSFSIEPSATSGTPITPPAIAPALRAPPPPPVKPPPMRIALPPPPGRPPPPKTSIPLPPAKMSVPPPPAQMSAPPPPNPPLPPLRGKLGPRPPAPPKSALAPRPPVPQASTSSGRVPSPLGLRQSGQNHSGPETSDDAPKTKLKPFFWDKVLANPDQSMVWHQINAGSFQ</sequence>
<feature type="transmembrane region" description="Helical" evidence="4">
    <location>
        <begin position="88"/>
        <end position="112"/>
    </location>
</feature>
<evidence type="ECO:0000256" key="2">
    <source>
        <dbReference type="ARBA" id="ARBA00022729"/>
    </source>
</evidence>
<evidence type="ECO:0000256" key="4">
    <source>
        <dbReference type="SAM" id="Phobius"/>
    </source>
</evidence>
<comment type="caution">
    <text evidence="6">The sequence shown here is derived from an EMBL/GenBank/DDBJ whole genome shotgun (WGS) entry which is preliminary data.</text>
</comment>
<dbReference type="EMBL" id="NMUH01006446">
    <property type="protein sequence ID" value="MQM15283.1"/>
    <property type="molecule type" value="Genomic_DNA"/>
</dbReference>
<feature type="compositionally biased region" description="Polar residues" evidence="3">
    <location>
        <begin position="543"/>
        <end position="552"/>
    </location>
</feature>
<accession>A0A843WV80</accession>
<dbReference type="PANTHER" id="PTHR23213">
    <property type="entry name" value="FORMIN-RELATED"/>
    <property type="match status" value="1"/>
</dbReference>
<dbReference type="Proteomes" id="UP000652761">
    <property type="component" value="Unassembled WGS sequence"/>
</dbReference>
<dbReference type="GO" id="GO:0016020">
    <property type="term" value="C:membrane"/>
    <property type="evidence" value="ECO:0007669"/>
    <property type="project" value="UniProtKB-SubCell"/>
</dbReference>
<keyword evidence="4" id="KW-0812">Transmembrane</keyword>
<dbReference type="InterPro" id="IPR015425">
    <property type="entry name" value="FH2_Formin"/>
</dbReference>
<keyword evidence="4" id="KW-0472">Membrane</keyword>
<evidence type="ECO:0000259" key="5">
    <source>
        <dbReference type="PROSITE" id="PS51444"/>
    </source>
</evidence>
<feature type="domain" description="FH2" evidence="5">
    <location>
        <begin position="552"/>
        <end position="589"/>
    </location>
</feature>
<keyword evidence="2" id="KW-0732">Signal</keyword>
<feature type="region of interest" description="Disordered" evidence="3">
    <location>
        <begin position="221"/>
        <end position="301"/>
    </location>
</feature>
<keyword evidence="7" id="KW-1185">Reference proteome</keyword>
<feature type="compositionally biased region" description="Pro residues" evidence="3">
    <location>
        <begin position="248"/>
        <end position="263"/>
    </location>
</feature>
<dbReference type="GO" id="GO:0051015">
    <property type="term" value="F:actin filament binding"/>
    <property type="evidence" value="ECO:0007669"/>
    <property type="project" value="InterPro"/>
</dbReference>
<feature type="compositionally biased region" description="Pro residues" evidence="3">
    <location>
        <begin position="434"/>
        <end position="502"/>
    </location>
</feature>
<feature type="non-terminal residue" evidence="6">
    <location>
        <position position="589"/>
    </location>
</feature>
<dbReference type="OrthoDB" id="1751929at2759"/>
<evidence type="ECO:0000313" key="6">
    <source>
        <dbReference type="EMBL" id="MQM15283.1"/>
    </source>
</evidence>
<dbReference type="GO" id="GO:0045010">
    <property type="term" value="P:actin nucleation"/>
    <property type="evidence" value="ECO:0007669"/>
    <property type="project" value="InterPro"/>
</dbReference>
<feature type="compositionally biased region" description="Pro residues" evidence="3">
    <location>
        <begin position="509"/>
        <end position="526"/>
    </location>
</feature>
<organism evidence="6 7">
    <name type="scientific">Colocasia esculenta</name>
    <name type="common">Wild taro</name>
    <name type="synonym">Arum esculentum</name>
    <dbReference type="NCBI Taxonomy" id="4460"/>
    <lineage>
        <taxon>Eukaryota</taxon>
        <taxon>Viridiplantae</taxon>
        <taxon>Streptophyta</taxon>
        <taxon>Embryophyta</taxon>
        <taxon>Tracheophyta</taxon>
        <taxon>Spermatophyta</taxon>
        <taxon>Magnoliopsida</taxon>
        <taxon>Liliopsida</taxon>
        <taxon>Araceae</taxon>
        <taxon>Aroideae</taxon>
        <taxon>Colocasieae</taxon>
        <taxon>Colocasia</taxon>
    </lineage>
</organism>
<evidence type="ECO:0000313" key="7">
    <source>
        <dbReference type="Proteomes" id="UP000652761"/>
    </source>
</evidence>
<feature type="compositionally biased region" description="Polar residues" evidence="3">
    <location>
        <begin position="265"/>
        <end position="274"/>
    </location>
</feature>
<evidence type="ECO:0000256" key="3">
    <source>
        <dbReference type="SAM" id="MobiDB-lite"/>
    </source>
</evidence>
<proteinExistence type="predicted"/>